<keyword evidence="2" id="KW-1185">Reference proteome</keyword>
<accession>A0ABS6D4S4</accession>
<gene>
    <name evidence="1" type="ORF">HGO97_012325</name>
</gene>
<sequence length="241" mass="27478">MKKWKGIIAGVILMSIAAELTACIPNRKEQEEQAVQMLNEKYNEEFQIERYLGQESMNDYYEVLAFSTEYPDILFEAKAAQDGSFIMDEYVASRVCRKAEEQMEEQLGGLPGYIQLKVQAVSKSIDSAQADMSMQEFMSIKSNNRFAVYLIYSPAEIDSSKVYQNLTGMFSGLECMSGNIQLYVTDEKGLKQTQEYLEQRAKVDYELDEVLKFTDPITIPFGNGNIQLTEREFIEMAGGRL</sequence>
<name>A0ABS6D4S4_9FIRM</name>
<evidence type="ECO:0000313" key="2">
    <source>
        <dbReference type="Proteomes" id="UP000723714"/>
    </source>
</evidence>
<evidence type="ECO:0008006" key="3">
    <source>
        <dbReference type="Google" id="ProtNLM"/>
    </source>
</evidence>
<dbReference type="Proteomes" id="UP000723714">
    <property type="component" value="Unassembled WGS sequence"/>
</dbReference>
<dbReference type="RefSeq" id="WP_216242061.1">
    <property type="nucleotide sequence ID" value="NZ_JABACJ020000011.1"/>
</dbReference>
<organism evidence="1 2">
    <name type="scientific">Faecalicatena faecalis</name>
    <dbReference type="NCBI Taxonomy" id="2726362"/>
    <lineage>
        <taxon>Bacteria</taxon>
        <taxon>Bacillati</taxon>
        <taxon>Bacillota</taxon>
        <taxon>Clostridia</taxon>
        <taxon>Lachnospirales</taxon>
        <taxon>Lachnospiraceae</taxon>
        <taxon>Faecalicatena</taxon>
    </lineage>
</organism>
<dbReference type="EMBL" id="JABACJ020000011">
    <property type="protein sequence ID" value="MBU3876589.1"/>
    <property type="molecule type" value="Genomic_DNA"/>
</dbReference>
<reference evidence="1 2" key="1">
    <citation type="submission" date="2021-06" db="EMBL/GenBank/DDBJ databases">
        <title>Faecalicatena sp. nov. isolated from porcine feces.</title>
        <authorList>
            <person name="Oh B.S."/>
            <person name="Lee J.H."/>
        </authorList>
    </citation>
    <scope>NUCLEOTIDE SEQUENCE [LARGE SCALE GENOMIC DNA]</scope>
    <source>
        <strain evidence="1 2">AGMB00832</strain>
    </source>
</reference>
<proteinExistence type="predicted"/>
<evidence type="ECO:0000313" key="1">
    <source>
        <dbReference type="EMBL" id="MBU3876589.1"/>
    </source>
</evidence>
<protein>
    <recommendedName>
        <fullName evidence="3">DUF5105 domain-containing protein</fullName>
    </recommendedName>
</protein>
<comment type="caution">
    <text evidence="1">The sequence shown here is derived from an EMBL/GenBank/DDBJ whole genome shotgun (WGS) entry which is preliminary data.</text>
</comment>